<evidence type="ECO:0000256" key="1">
    <source>
        <dbReference type="SAM" id="MobiDB-lite"/>
    </source>
</evidence>
<accession>A0A5J9W435</accession>
<feature type="compositionally biased region" description="Basic and acidic residues" evidence="1">
    <location>
        <begin position="10"/>
        <end position="46"/>
    </location>
</feature>
<feature type="compositionally biased region" description="Basic and acidic residues" evidence="1">
    <location>
        <begin position="54"/>
        <end position="83"/>
    </location>
</feature>
<feature type="compositionally biased region" description="Basic and acidic residues" evidence="1">
    <location>
        <begin position="157"/>
        <end position="168"/>
    </location>
</feature>
<protein>
    <submittedName>
        <fullName evidence="2">Uncharacterized protein</fullName>
    </submittedName>
</protein>
<name>A0A5J9W435_9POAL</name>
<feature type="region of interest" description="Disordered" evidence="1">
    <location>
        <begin position="147"/>
        <end position="168"/>
    </location>
</feature>
<dbReference type="Proteomes" id="UP000324897">
    <property type="component" value="Unassembled WGS sequence"/>
</dbReference>
<organism evidence="2 3">
    <name type="scientific">Eragrostis curvula</name>
    <name type="common">weeping love grass</name>
    <dbReference type="NCBI Taxonomy" id="38414"/>
    <lineage>
        <taxon>Eukaryota</taxon>
        <taxon>Viridiplantae</taxon>
        <taxon>Streptophyta</taxon>
        <taxon>Embryophyta</taxon>
        <taxon>Tracheophyta</taxon>
        <taxon>Spermatophyta</taxon>
        <taxon>Magnoliopsida</taxon>
        <taxon>Liliopsida</taxon>
        <taxon>Poales</taxon>
        <taxon>Poaceae</taxon>
        <taxon>PACMAD clade</taxon>
        <taxon>Chloridoideae</taxon>
        <taxon>Eragrostideae</taxon>
        <taxon>Eragrostidinae</taxon>
        <taxon>Eragrostis</taxon>
    </lineage>
</organism>
<comment type="caution">
    <text evidence="2">The sequence shown here is derived from an EMBL/GenBank/DDBJ whole genome shotgun (WGS) entry which is preliminary data.</text>
</comment>
<feature type="non-terminal residue" evidence="2">
    <location>
        <position position="1"/>
    </location>
</feature>
<feature type="region of interest" description="Disordered" evidence="1">
    <location>
        <begin position="1"/>
        <end position="119"/>
    </location>
</feature>
<proteinExistence type="predicted"/>
<dbReference type="EMBL" id="RWGY01000005">
    <property type="protein sequence ID" value="TVU42693.1"/>
    <property type="molecule type" value="Genomic_DNA"/>
</dbReference>
<gene>
    <name evidence="2" type="ORF">EJB05_09113</name>
</gene>
<dbReference type="AlphaFoldDB" id="A0A5J9W435"/>
<sequence length="168" mass="19416">MISSDQEDSPADRPLSDRTNIETAGEHDGELLAKKREEGRERTRLCRERKKAAKQKDENPPGEHEDPLLAKRRADQRERTRLCRERKKAAKQNENNLPGGKENQPLDMQPNQGSRKHGVLVTTRYSKIIFEPDRPEAEAMRGFQRRLTNAPNQARQLGRDRLKDMNVL</sequence>
<dbReference type="Gramene" id="TVU42693">
    <property type="protein sequence ID" value="TVU42693"/>
    <property type="gene ID" value="EJB05_09113"/>
</dbReference>
<reference evidence="2 3" key="1">
    <citation type="journal article" date="2019" name="Sci. Rep.">
        <title>A high-quality genome of Eragrostis curvula grass provides insights into Poaceae evolution and supports new strategies to enhance forage quality.</title>
        <authorList>
            <person name="Carballo J."/>
            <person name="Santos B.A.C.M."/>
            <person name="Zappacosta D."/>
            <person name="Garbus I."/>
            <person name="Selva J.P."/>
            <person name="Gallo C.A."/>
            <person name="Diaz A."/>
            <person name="Albertini E."/>
            <person name="Caccamo M."/>
            <person name="Echenique V."/>
        </authorList>
    </citation>
    <scope>NUCLEOTIDE SEQUENCE [LARGE SCALE GENOMIC DNA]</scope>
    <source>
        <strain evidence="3">cv. Victoria</strain>
        <tissue evidence="2">Leaf</tissue>
    </source>
</reference>
<evidence type="ECO:0000313" key="2">
    <source>
        <dbReference type="EMBL" id="TVU42693.1"/>
    </source>
</evidence>
<evidence type="ECO:0000313" key="3">
    <source>
        <dbReference type="Proteomes" id="UP000324897"/>
    </source>
</evidence>
<keyword evidence="3" id="KW-1185">Reference proteome</keyword>